<reference evidence="2" key="1">
    <citation type="submission" date="2018-02" db="EMBL/GenBank/DDBJ databases">
        <title>Rhizophora mucronata_Transcriptome.</title>
        <authorList>
            <person name="Meera S.P."/>
            <person name="Sreeshan A."/>
            <person name="Augustine A."/>
        </authorList>
    </citation>
    <scope>NUCLEOTIDE SEQUENCE</scope>
    <source>
        <tissue evidence="2">Leaf</tissue>
    </source>
</reference>
<evidence type="ECO:0000256" key="1">
    <source>
        <dbReference type="SAM" id="Phobius"/>
    </source>
</evidence>
<dbReference type="EMBL" id="GGEC01023288">
    <property type="protein sequence ID" value="MBX03772.1"/>
    <property type="molecule type" value="Transcribed_RNA"/>
</dbReference>
<keyword evidence="1" id="KW-1133">Transmembrane helix</keyword>
<sequence length="39" mass="4413">MTCLPSEATKRRDKEKKIDSYVGPTYSVFVSLSLSTFIN</sequence>
<evidence type="ECO:0000313" key="2">
    <source>
        <dbReference type="EMBL" id="MBX03772.1"/>
    </source>
</evidence>
<keyword evidence="1" id="KW-0812">Transmembrane</keyword>
<proteinExistence type="predicted"/>
<protein>
    <submittedName>
        <fullName evidence="2">Uncharacterized protein</fullName>
    </submittedName>
</protein>
<feature type="transmembrane region" description="Helical" evidence="1">
    <location>
        <begin position="21"/>
        <end position="38"/>
    </location>
</feature>
<accession>A0A2P2KDH2</accession>
<dbReference type="AlphaFoldDB" id="A0A2P2KDH2"/>
<keyword evidence="1" id="KW-0472">Membrane</keyword>
<name>A0A2P2KDH2_RHIMU</name>
<organism evidence="2">
    <name type="scientific">Rhizophora mucronata</name>
    <name type="common">Asiatic mangrove</name>
    <dbReference type="NCBI Taxonomy" id="61149"/>
    <lineage>
        <taxon>Eukaryota</taxon>
        <taxon>Viridiplantae</taxon>
        <taxon>Streptophyta</taxon>
        <taxon>Embryophyta</taxon>
        <taxon>Tracheophyta</taxon>
        <taxon>Spermatophyta</taxon>
        <taxon>Magnoliopsida</taxon>
        <taxon>eudicotyledons</taxon>
        <taxon>Gunneridae</taxon>
        <taxon>Pentapetalae</taxon>
        <taxon>rosids</taxon>
        <taxon>fabids</taxon>
        <taxon>Malpighiales</taxon>
        <taxon>Rhizophoraceae</taxon>
        <taxon>Rhizophora</taxon>
    </lineage>
</organism>